<dbReference type="NCBIfam" id="TIGR00624">
    <property type="entry name" value="tag"/>
    <property type="match status" value="1"/>
</dbReference>
<evidence type="ECO:0000313" key="2">
    <source>
        <dbReference type="EMBL" id="CEF41178.1"/>
    </source>
</evidence>
<keyword evidence="2" id="KW-0378">Hydrolase</keyword>
<dbReference type="GO" id="GO:0006284">
    <property type="term" value="P:base-excision repair"/>
    <property type="evidence" value="ECO:0007669"/>
    <property type="project" value="InterPro"/>
</dbReference>
<dbReference type="InterPro" id="IPR011257">
    <property type="entry name" value="DNA_glycosylase"/>
</dbReference>
<dbReference type="Gene3D" id="1.10.340.30">
    <property type="entry name" value="Hypothetical protein, domain 2"/>
    <property type="match status" value="1"/>
</dbReference>
<dbReference type="PATRIC" id="fig|446692.3.peg.1898"/>
<dbReference type="GO" id="GO:0008725">
    <property type="term" value="F:DNA-3-methyladenine glycosylase activity"/>
    <property type="evidence" value="ECO:0007669"/>
    <property type="project" value="UniProtKB-EC"/>
</dbReference>
<gene>
    <name evidence="2" type="primary">tag</name>
    <name evidence="2" type="ORF">ASN_1849</name>
</gene>
<feature type="binding site" evidence="1">
    <location>
        <position position="184"/>
    </location>
    <ligand>
        <name>Zn(2+)</name>
        <dbReference type="ChEBI" id="CHEBI:29105"/>
    </ligand>
</feature>
<keyword evidence="2" id="KW-0326">Glycosidase</keyword>
<name>A0A0U5ETY3_9PROT</name>
<feature type="binding site" evidence="1">
    <location>
        <position position="180"/>
    </location>
    <ligand>
        <name>Zn(2+)</name>
        <dbReference type="ChEBI" id="CHEBI:29105"/>
    </ligand>
</feature>
<dbReference type="EMBL" id="LN606600">
    <property type="protein sequence ID" value="CEF41178.1"/>
    <property type="molecule type" value="Genomic_DNA"/>
</dbReference>
<dbReference type="SUPFAM" id="SSF48150">
    <property type="entry name" value="DNA-glycosylase"/>
    <property type="match status" value="1"/>
</dbReference>
<organism evidence="2 3">
    <name type="scientific">Acetobacter senegalensis</name>
    <dbReference type="NCBI Taxonomy" id="446692"/>
    <lineage>
        <taxon>Bacteria</taxon>
        <taxon>Pseudomonadati</taxon>
        <taxon>Pseudomonadota</taxon>
        <taxon>Alphaproteobacteria</taxon>
        <taxon>Acetobacterales</taxon>
        <taxon>Acetobacteraceae</taxon>
        <taxon>Acetobacter</taxon>
    </lineage>
</organism>
<dbReference type="InterPro" id="IPR052891">
    <property type="entry name" value="DNA-3mA_glycosylase"/>
</dbReference>
<dbReference type="AlphaFoldDB" id="A0A0U5ETY3"/>
<accession>A0A0U5ETY3</accession>
<dbReference type="GeneID" id="34782914"/>
<sequence length="193" mass="21830">MTHQVAETLPRCKWAQTNPLLRTYHDEEWGAPVKDSRALWEMLMLEGFQAGLSWLTVLRRREGFRKAFAEFDPEQVALFDSHDVERLMADAGIIRARAKIEATIGNARAYLAMQARGEDFASFTWGMVPDAPIRNTTGQVLTQSPHSVALSKALKERGFKFVGPVIVYAWMQAVGMVDDHDPTCFRYKHCEAG</sequence>
<evidence type="ECO:0000256" key="1">
    <source>
        <dbReference type="PIRSR" id="PIRSR604597-1"/>
    </source>
</evidence>
<dbReference type="InterPro" id="IPR005019">
    <property type="entry name" value="Adenine_glyco"/>
</dbReference>
<dbReference type="Proteomes" id="UP000056109">
    <property type="component" value="Chromosome I"/>
</dbReference>
<dbReference type="KEGG" id="asz:ASN_1849"/>
<dbReference type="PANTHER" id="PTHR30037:SF4">
    <property type="entry name" value="DNA-3-METHYLADENINE GLYCOSYLASE I"/>
    <property type="match status" value="1"/>
</dbReference>
<keyword evidence="1" id="KW-0479">Metal-binding</keyword>
<dbReference type="EC" id="3.2.2.20" evidence="2"/>
<feature type="binding site" evidence="1">
    <location>
        <position position="25"/>
    </location>
    <ligand>
        <name>Zn(2+)</name>
        <dbReference type="ChEBI" id="CHEBI:29105"/>
    </ligand>
</feature>
<evidence type="ECO:0000313" key="3">
    <source>
        <dbReference type="Proteomes" id="UP000056109"/>
    </source>
</evidence>
<dbReference type="InterPro" id="IPR004597">
    <property type="entry name" value="Tag"/>
</dbReference>
<dbReference type="Pfam" id="PF03352">
    <property type="entry name" value="Adenine_glyco"/>
    <property type="match status" value="1"/>
</dbReference>
<proteinExistence type="predicted"/>
<reference evidence="3" key="1">
    <citation type="submission" date="2014-09" db="EMBL/GenBank/DDBJ databases">
        <authorList>
            <person name="Illeghems K.G."/>
        </authorList>
    </citation>
    <scope>NUCLEOTIDE SEQUENCE [LARGE SCALE GENOMIC DNA]</scope>
    <source>
        <strain evidence="3">108B</strain>
    </source>
</reference>
<keyword evidence="3" id="KW-1185">Reference proteome</keyword>
<keyword evidence="1" id="KW-0862">Zinc</keyword>
<protein>
    <submittedName>
        <fullName evidence="2">DNA-3-methyladenine glycosylase I</fullName>
        <ecNumber evidence="2">3.2.2.20</ecNumber>
    </submittedName>
</protein>
<dbReference type="GO" id="GO:0046872">
    <property type="term" value="F:metal ion binding"/>
    <property type="evidence" value="ECO:0007669"/>
    <property type="project" value="UniProtKB-KW"/>
</dbReference>
<feature type="binding site" evidence="1">
    <location>
        <position position="12"/>
    </location>
    <ligand>
        <name>Zn(2+)</name>
        <dbReference type="ChEBI" id="CHEBI:29105"/>
    </ligand>
</feature>
<dbReference type="PANTHER" id="PTHR30037">
    <property type="entry name" value="DNA-3-METHYLADENINE GLYCOSYLASE 1"/>
    <property type="match status" value="1"/>
</dbReference>
<dbReference type="RefSeq" id="WP_058987871.1">
    <property type="nucleotide sequence ID" value="NZ_LN606600.1"/>
</dbReference>